<dbReference type="Proteomes" id="UP000198870">
    <property type="component" value="Unassembled WGS sequence"/>
</dbReference>
<evidence type="ECO:0000313" key="2">
    <source>
        <dbReference type="Proteomes" id="UP000198870"/>
    </source>
</evidence>
<keyword evidence="2" id="KW-1185">Reference proteome</keyword>
<dbReference type="AlphaFoldDB" id="A0A1G5CHS2"/>
<dbReference type="EMBL" id="FMUX01000003">
    <property type="protein sequence ID" value="SCY01841.1"/>
    <property type="molecule type" value="Genomic_DNA"/>
</dbReference>
<reference evidence="1 2" key="1">
    <citation type="submission" date="2016-10" db="EMBL/GenBank/DDBJ databases">
        <authorList>
            <person name="de Groot N.N."/>
        </authorList>
    </citation>
    <scope>NUCLEOTIDE SEQUENCE [LARGE SCALE GENOMIC DNA]</scope>
    <source>
        <strain evidence="1 2">AA1</strain>
    </source>
</reference>
<protein>
    <submittedName>
        <fullName evidence="1">Uncharacterized protein</fullName>
    </submittedName>
</protein>
<organism evidence="1 2">
    <name type="scientific">Desulfoluna spongiiphila</name>
    <dbReference type="NCBI Taxonomy" id="419481"/>
    <lineage>
        <taxon>Bacteria</taxon>
        <taxon>Pseudomonadati</taxon>
        <taxon>Thermodesulfobacteriota</taxon>
        <taxon>Desulfobacteria</taxon>
        <taxon>Desulfobacterales</taxon>
        <taxon>Desulfolunaceae</taxon>
        <taxon>Desulfoluna</taxon>
    </lineage>
</organism>
<evidence type="ECO:0000313" key="1">
    <source>
        <dbReference type="EMBL" id="SCY01841.1"/>
    </source>
</evidence>
<proteinExistence type="predicted"/>
<accession>A0A1G5CHS2</accession>
<gene>
    <name evidence="1" type="ORF">SAMN05216233_10324</name>
</gene>
<name>A0A1G5CHS2_9BACT</name>
<dbReference type="RefSeq" id="WP_092209076.1">
    <property type="nucleotide sequence ID" value="NZ_FMUX01000003.1"/>
</dbReference>
<sequence>MPDYRINQKVHYHPTVGGPHDGNEYTIRAIANMGGIRKLVWLVGKAKSVPIESLSHVEQPKISESNNDK</sequence>